<dbReference type="Gene3D" id="1.50.10.10">
    <property type="match status" value="1"/>
</dbReference>
<dbReference type="RefSeq" id="WP_057887019.1">
    <property type="nucleotide sequence ID" value="NZ_AZEZ01000003.1"/>
</dbReference>
<feature type="chain" id="PRO_5038435429" description="Glycosyl hydrolase family 8" evidence="1">
    <location>
        <begin position="26"/>
        <end position="373"/>
    </location>
</feature>
<dbReference type="InterPro" id="IPR012341">
    <property type="entry name" value="6hp_glycosidase-like_sf"/>
</dbReference>
<organism evidence="2 3">
    <name type="scientific">Companilactobacillus mindensis DSM 14500</name>
    <dbReference type="NCBI Taxonomy" id="1423770"/>
    <lineage>
        <taxon>Bacteria</taxon>
        <taxon>Bacillati</taxon>
        <taxon>Bacillota</taxon>
        <taxon>Bacilli</taxon>
        <taxon>Lactobacillales</taxon>
        <taxon>Lactobacillaceae</taxon>
        <taxon>Companilactobacillus</taxon>
    </lineage>
</organism>
<dbReference type="OrthoDB" id="1779554at2"/>
<evidence type="ECO:0000313" key="2">
    <source>
        <dbReference type="EMBL" id="KRL46002.1"/>
    </source>
</evidence>
<proteinExistence type="predicted"/>
<evidence type="ECO:0000313" key="3">
    <source>
        <dbReference type="Proteomes" id="UP000050872"/>
    </source>
</evidence>
<evidence type="ECO:0000256" key="1">
    <source>
        <dbReference type="SAM" id="SignalP"/>
    </source>
</evidence>
<feature type="signal peptide" evidence="1">
    <location>
        <begin position="1"/>
        <end position="25"/>
    </location>
</feature>
<dbReference type="Proteomes" id="UP000050872">
    <property type="component" value="Unassembled WGS sequence"/>
</dbReference>
<name>A0A0R1QV40_9LACO</name>
<gene>
    <name evidence="2" type="ORF">FD29_GL001763</name>
</gene>
<keyword evidence="3" id="KW-1185">Reference proteome</keyword>
<dbReference type="PATRIC" id="fig|1423770.3.peg.1810"/>
<keyword evidence="1" id="KW-0732">Signal</keyword>
<comment type="caution">
    <text evidence="2">The sequence shown here is derived from an EMBL/GenBank/DDBJ whole genome shotgun (WGS) entry which is preliminary data.</text>
</comment>
<reference evidence="2 3" key="1">
    <citation type="journal article" date="2015" name="Genome Announc.">
        <title>Expanding the biotechnology potential of lactobacilli through comparative genomics of 213 strains and associated genera.</title>
        <authorList>
            <person name="Sun Z."/>
            <person name="Harris H.M."/>
            <person name="McCann A."/>
            <person name="Guo C."/>
            <person name="Argimon S."/>
            <person name="Zhang W."/>
            <person name="Yang X."/>
            <person name="Jeffery I.B."/>
            <person name="Cooney J.C."/>
            <person name="Kagawa T.F."/>
            <person name="Liu W."/>
            <person name="Song Y."/>
            <person name="Salvetti E."/>
            <person name="Wrobel A."/>
            <person name="Rasinkangas P."/>
            <person name="Parkhill J."/>
            <person name="Rea M.C."/>
            <person name="O'Sullivan O."/>
            <person name="Ritari J."/>
            <person name="Douillard F.P."/>
            <person name="Paul Ross R."/>
            <person name="Yang R."/>
            <person name="Briner A.E."/>
            <person name="Felis G.E."/>
            <person name="de Vos W.M."/>
            <person name="Barrangou R."/>
            <person name="Klaenhammer T.R."/>
            <person name="Caufield P.W."/>
            <person name="Cui Y."/>
            <person name="Zhang H."/>
            <person name="O'Toole P.W."/>
        </authorList>
    </citation>
    <scope>NUCLEOTIDE SEQUENCE [LARGE SCALE GENOMIC DNA]</scope>
    <source>
        <strain evidence="2 3">DSM 14500</strain>
    </source>
</reference>
<dbReference type="InterPro" id="IPR008928">
    <property type="entry name" value="6-hairpin_glycosidase_sf"/>
</dbReference>
<protein>
    <recommendedName>
        <fullName evidence="4">Glycosyl hydrolase family 8</fullName>
    </recommendedName>
</protein>
<dbReference type="AlphaFoldDB" id="A0A0R1QV40"/>
<dbReference type="PROSITE" id="PS51257">
    <property type="entry name" value="PROKAR_LIPOPROTEIN"/>
    <property type="match status" value="1"/>
</dbReference>
<dbReference type="SUPFAM" id="SSF48208">
    <property type="entry name" value="Six-hairpin glycosidases"/>
    <property type="match status" value="1"/>
</dbReference>
<dbReference type="EMBL" id="AZEZ01000003">
    <property type="protein sequence ID" value="KRL46002.1"/>
    <property type="molecule type" value="Genomic_DNA"/>
</dbReference>
<accession>A0A0R1QV40</accession>
<evidence type="ECO:0008006" key="4">
    <source>
        <dbReference type="Google" id="ProtNLM"/>
    </source>
</evidence>
<dbReference type="STRING" id="1423770.FD29_GL001763"/>
<dbReference type="GO" id="GO:0005975">
    <property type="term" value="P:carbohydrate metabolic process"/>
    <property type="evidence" value="ECO:0007669"/>
    <property type="project" value="InterPro"/>
</dbReference>
<sequence length="373" mass="42655">MKKKAALFLLLSLLIILTGCSQKVATEKSTRSSAELVKTTDYSDYNTQEKNLEHFIKQKLVTKKGIYTNYSKQKYIESEARGHEMLSESSGLWLEHLAYTHQYKAFRNFYKQTKATFDQGNQFSYRYVPAKNKKFSVNATLDDLRIIKALQMYSQLTKDKSYHQEAVTRFAKLQKHTMQRGKIASFYDTSAHKASTDSALPYYDLLTLRYFESGTKASKKMYRQQLTVVQDGFLGDAFPLYATTYNWQSKSYSKDNLNTSEALETLLHLSEVGKVKKVSLNWLTRQVKNNTLYNAYTNTGGIVDSGHSAGSYALAAEIFATNGNQKMYHQAMNLVWKYQISDKSSPMYGAIGLEQKKEAYSYNNLNALIASQY</sequence>